<dbReference type="AlphaFoldDB" id="A0A6C0AX59"/>
<evidence type="ECO:0000313" key="1">
    <source>
        <dbReference type="EMBL" id="QHS84116.1"/>
    </source>
</evidence>
<name>A0A6C0AX59_9ZZZZ</name>
<sequence>MVTLTNFKVNNKYYIILNMYNEYNKVNEIKLRVIINELIPKMNPNTVDYITLSTLSSSKEFIKECELNSVAIPLPYIKKTETLHDIFKNIFIDDIIFLINMYI</sequence>
<dbReference type="EMBL" id="MN738772">
    <property type="protein sequence ID" value="QHS84116.1"/>
    <property type="molecule type" value="Genomic_DNA"/>
</dbReference>
<accession>A0A6C0AX59</accession>
<reference evidence="1" key="1">
    <citation type="journal article" date="2020" name="Nature">
        <title>Giant virus diversity and host interactions through global metagenomics.</title>
        <authorList>
            <person name="Schulz F."/>
            <person name="Roux S."/>
            <person name="Paez-Espino D."/>
            <person name="Jungbluth S."/>
            <person name="Walsh D.A."/>
            <person name="Denef V.J."/>
            <person name="McMahon K.D."/>
            <person name="Konstantinidis K.T."/>
            <person name="Eloe-Fadrosh E.A."/>
            <person name="Kyrpides N.C."/>
            <person name="Woyke T."/>
        </authorList>
    </citation>
    <scope>NUCLEOTIDE SEQUENCE</scope>
    <source>
        <strain evidence="1">GVMAG-S-ERX555965-48</strain>
    </source>
</reference>
<proteinExistence type="predicted"/>
<organism evidence="1">
    <name type="scientific">viral metagenome</name>
    <dbReference type="NCBI Taxonomy" id="1070528"/>
    <lineage>
        <taxon>unclassified sequences</taxon>
        <taxon>metagenomes</taxon>
        <taxon>organismal metagenomes</taxon>
    </lineage>
</organism>
<protein>
    <submittedName>
        <fullName evidence="1">Uncharacterized protein</fullName>
    </submittedName>
</protein>